<comment type="caution">
    <text evidence="1">The sequence shown here is derived from an EMBL/GenBank/DDBJ whole genome shotgun (WGS) entry which is preliminary data.</text>
</comment>
<organism evidence="1 2">
    <name type="scientific">Arenimonas metalli CF5-1</name>
    <dbReference type="NCBI Taxonomy" id="1384056"/>
    <lineage>
        <taxon>Bacteria</taxon>
        <taxon>Pseudomonadati</taxon>
        <taxon>Pseudomonadota</taxon>
        <taxon>Gammaproteobacteria</taxon>
        <taxon>Lysobacterales</taxon>
        <taxon>Lysobacteraceae</taxon>
        <taxon>Arenimonas</taxon>
    </lineage>
</organism>
<dbReference type="PATRIC" id="fig|1384056.3.peg.1690"/>
<dbReference type="AlphaFoldDB" id="A0A091B4W1"/>
<gene>
    <name evidence="1" type="ORF">N787_02850</name>
</gene>
<dbReference type="OrthoDB" id="256673at2"/>
<reference evidence="1 2" key="1">
    <citation type="submission" date="2013-09" db="EMBL/GenBank/DDBJ databases">
        <title>Genome sequencing of Arenimonas metalli.</title>
        <authorList>
            <person name="Chen F."/>
            <person name="Wang G."/>
        </authorList>
    </citation>
    <scope>NUCLEOTIDE SEQUENCE [LARGE SCALE GENOMIC DNA]</scope>
    <source>
        <strain evidence="1 2">CF5-1</strain>
    </source>
</reference>
<sequence>MLDLLRRVFGSAPVQSEAASALQAVADPVVRAGGQSLDLLESVDWHEGLPYPDWDRAAAWLQELPEADRADAWLQCERAWLLQLRDALGGAYRLLESDRAFLLAAHDPVTAEATLQFLGRTERRVQAMLEELAAPADLGKEILVLFESIDDYYRYISYFYPEDGEFAMSSGMFINAGCGHFVVHGEDLSLFEPTIAHEMTHSQLAHLPIPAWLNEGMAVNAEQRLTRLGADAWSVQHLEARHRKFWTPETIQWFWSGAAYLRPDEGSELAYDLGRLIVNGLSSDWAGFKRFALAANLADAGAAAAHDQLGLDLGEFVRHFLGQAEGRWGPDPATWEQPPERGQF</sequence>
<proteinExistence type="predicted"/>
<dbReference type="EMBL" id="AVCK01000022">
    <property type="protein sequence ID" value="KFN45904.1"/>
    <property type="molecule type" value="Genomic_DNA"/>
</dbReference>
<name>A0A091B4W1_9GAMM</name>
<evidence type="ECO:0000313" key="1">
    <source>
        <dbReference type="EMBL" id="KFN45904.1"/>
    </source>
</evidence>
<evidence type="ECO:0000313" key="2">
    <source>
        <dbReference type="Proteomes" id="UP000029393"/>
    </source>
</evidence>
<protein>
    <recommendedName>
        <fullName evidence="3">DUF1570 domain-containing protein</fullName>
    </recommendedName>
</protein>
<dbReference type="eggNOG" id="ENOG5033V2Z">
    <property type="taxonomic scope" value="Bacteria"/>
</dbReference>
<accession>A0A091B4W1</accession>
<keyword evidence="2" id="KW-1185">Reference proteome</keyword>
<dbReference type="Proteomes" id="UP000029393">
    <property type="component" value="Unassembled WGS sequence"/>
</dbReference>
<dbReference type="STRING" id="1384056.N787_02850"/>
<evidence type="ECO:0008006" key="3">
    <source>
        <dbReference type="Google" id="ProtNLM"/>
    </source>
</evidence>
<dbReference type="RefSeq" id="WP_034212729.1">
    <property type="nucleotide sequence ID" value="NZ_AVCK01000022.1"/>
</dbReference>